<gene>
    <name evidence="2" type="ORF">FOMG_17419</name>
</gene>
<protein>
    <submittedName>
        <fullName evidence="2">Uncharacterized protein</fullName>
    </submittedName>
</protein>
<evidence type="ECO:0000313" key="2">
    <source>
        <dbReference type="EMBL" id="EXK25978.1"/>
    </source>
</evidence>
<evidence type="ECO:0000256" key="1">
    <source>
        <dbReference type="SAM" id="MobiDB-lite"/>
    </source>
</evidence>
<organism evidence="2">
    <name type="scientific">Fusarium oxysporum f. sp. melonis 26406</name>
    <dbReference type="NCBI Taxonomy" id="1089452"/>
    <lineage>
        <taxon>Eukaryota</taxon>
        <taxon>Fungi</taxon>
        <taxon>Dikarya</taxon>
        <taxon>Ascomycota</taxon>
        <taxon>Pezizomycotina</taxon>
        <taxon>Sordariomycetes</taxon>
        <taxon>Hypocreomycetidae</taxon>
        <taxon>Hypocreales</taxon>
        <taxon>Nectriaceae</taxon>
        <taxon>Fusarium</taxon>
        <taxon>Fusarium oxysporum species complex</taxon>
    </lineage>
</organism>
<feature type="region of interest" description="Disordered" evidence="1">
    <location>
        <begin position="1"/>
        <end position="21"/>
    </location>
</feature>
<name>W9ZCH9_FUSOX</name>
<dbReference type="AlphaFoldDB" id="W9ZCH9"/>
<reference evidence="2" key="2">
    <citation type="submission" date="2012-05" db="EMBL/GenBank/DDBJ databases">
        <title>Annotation of the Genome Sequence of Fusarium oxysporum f. sp. melonis 26406.</title>
        <authorList>
            <consortium name="The Broad Institute Genomics Platform"/>
            <person name="Ma L.-J."/>
            <person name="Corby-Kistler H."/>
            <person name="Broz K."/>
            <person name="Gale L.R."/>
            <person name="Jonkers W."/>
            <person name="O'Donnell K."/>
            <person name="Ploetz R."/>
            <person name="Steinberg C."/>
            <person name="Schwartz D.C."/>
            <person name="VanEtten H."/>
            <person name="Zhou S."/>
            <person name="Young S.K."/>
            <person name="Zeng Q."/>
            <person name="Gargeya S."/>
            <person name="Fitzgerald M."/>
            <person name="Abouelleil A."/>
            <person name="Alvarado L."/>
            <person name="Chapman S.B."/>
            <person name="Gainer-Dewar J."/>
            <person name="Goldberg J."/>
            <person name="Griggs A."/>
            <person name="Gujja S."/>
            <person name="Hansen M."/>
            <person name="Howarth C."/>
            <person name="Imamovic A."/>
            <person name="Ireland A."/>
            <person name="Larimer J."/>
            <person name="McCowan C."/>
            <person name="Murphy C."/>
            <person name="Pearson M."/>
            <person name="Poon T.W."/>
            <person name="Priest M."/>
            <person name="Roberts A."/>
            <person name="Saif S."/>
            <person name="Shea T."/>
            <person name="Sykes S."/>
            <person name="Wortman J."/>
            <person name="Nusbaum C."/>
            <person name="Birren B."/>
        </authorList>
    </citation>
    <scope>NUCLEOTIDE SEQUENCE</scope>
    <source>
        <strain evidence="2">26406</strain>
    </source>
</reference>
<dbReference type="HOGENOM" id="CLU_138677_0_0_1"/>
<dbReference type="VEuPathDB" id="FungiDB:FOMG_17419"/>
<sequence>MSSSSPVAHASPHLRKPLDTQRGTGGDMSMMFFAQPDCPSRFAHQDQHRIKGLNAETLARIFLPPPSWLLAAEYAPLRSDVDDSSTSIFFSLNFSIYKQPIVASEWIEEWFFMNGRVHPYALVWEVEQHNGLESDAGCTLLYTMPALIVRDQDYQP</sequence>
<proteinExistence type="predicted"/>
<accession>W9ZCH9</accession>
<dbReference type="EMBL" id="JH659376">
    <property type="protein sequence ID" value="EXK25978.1"/>
    <property type="molecule type" value="Genomic_DNA"/>
</dbReference>
<dbReference type="OrthoDB" id="5071086at2759"/>
<feature type="compositionally biased region" description="Low complexity" evidence="1">
    <location>
        <begin position="1"/>
        <end position="11"/>
    </location>
</feature>
<dbReference type="Proteomes" id="UP000030703">
    <property type="component" value="Unassembled WGS sequence"/>
</dbReference>
<reference evidence="2" key="1">
    <citation type="submission" date="2012-04" db="EMBL/GenBank/DDBJ databases">
        <title>The Genome Sequence of Fusarium oxysporum melonis.</title>
        <authorList>
            <consortium name="The Broad Institute Genome Sequencing Platform"/>
            <person name="Ma L.-J."/>
            <person name="Gale L.R."/>
            <person name="Schwartz D.C."/>
            <person name="Zhou S."/>
            <person name="Corby-Kistler H."/>
            <person name="Young S.K."/>
            <person name="Zeng Q."/>
            <person name="Gargeya S."/>
            <person name="Fitzgerald M."/>
            <person name="Haas B."/>
            <person name="Abouelleil A."/>
            <person name="Alvarado L."/>
            <person name="Arachchi H.M."/>
            <person name="Berlin A."/>
            <person name="Brown A."/>
            <person name="Chapman S.B."/>
            <person name="Chen Z."/>
            <person name="Dunbar C."/>
            <person name="Freedman E."/>
            <person name="Gearin G."/>
            <person name="Goldberg J."/>
            <person name="Griggs A."/>
            <person name="Gujja S."/>
            <person name="Heiman D."/>
            <person name="Howarth C."/>
            <person name="Larson L."/>
            <person name="Lui A."/>
            <person name="MacDonald P.J.P."/>
            <person name="Montmayeur A."/>
            <person name="Murphy C."/>
            <person name="Neiman D."/>
            <person name="Pearson M."/>
            <person name="Priest M."/>
            <person name="Roberts A."/>
            <person name="Saif S."/>
            <person name="Shea T."/>
            <person name="Shenoy N."/>
            <person name="Sisk P."/>
            <person name="Stolte C."/>
            <person name="Sykes S."/>
            <person name="Wortman J."/>
            <person name="Nusbaum C."/>
            <person name="Birren B."/>
        </authorList>
    </citation>
    <scope>NUCLEOTIDE SEQUENCE</scope>
    <source>
        <strain evidence="2">26406</strain>
    </source>
</reference>